<dbReference type="PROSITE" id="PS51257">
    <property type="entry name" value="PROKAR_LIPOPROTEIN"/>
    <property type="match status" value="1"/>
</dbReference>
<dbReference type="InterPro" id="IPR008258">
    <property type="entry name" value="Transglycosylase_SLT_dom_1"/>
</dbReference>
<gene>
    <name evidence="3" type="ORF">SAMN05216233_12299</name>
</gene>
<evidence type="ECO:0000313" key="4">
    <source>
        <dbReference type="Proteomes" id="UP000198870"/>
    </source>
</evidence>
<proteinExistence type="predicted"/>
<dbReference type="InterPro" id="IPR023346">
    <property type="entry name" value="Lysozyme-like_dom_sf"/>
</dbReference>
<keyword evidence="1" id="KW-0732">Signal</keyword>
<dbReference type="OrthoDB" id="9815002at2"/>
<feature type="domain" description="LysM" evidence="2">
    <location>
        <begin position="412"/>
        <end position="456"/>
    </location>
</feature>
<feature type="chain" id="PRO_5011786450" evidence="1">
    <location>
        <begin position="26"/>
        <end position="581"/>
    </location>
</feature>
<dbReference type="PROSITE" id="PS51782">
    <property type="entry name" value="LYSM"/>
    <property type="match status" value="3"/>
</dbReference>
<dbReference type="InterPro" id="IPR018392">
    <property type="entry name" value="LysM"/>
</dbReference>
<evidence type="ECO:0000313" key="3">
    <source>
        <dbReference type="EMBL" id="SCY80372.1"/>
    </source>
</evidence>
<dbReference type="EMBL" id="FMUX01000022">
    <property type="protein sequence ID" value="SCY80372.1"/>
    <property type="molecule type" value="Genomic_DNA"/>
</dbReference>
<dbReference type="RefSeq" id="WP_092214430.1">
    <property type="nucleotide sequence ID" value="NZ_FMUX01000022.1"/>
</dbReference>
<dbReference type="STRING" id="419481.SAMN05216233_12299"/>
<feature type="signal peptide" evidence="1">
    <location>
        <begin position="1"/>
        <end position="25"/>
    </location>
</feature>
<dbReference type="CDD" id="cd16894">
    <property type="entry name" value="MltD-like"/>
    <property type="match status" value="1"/>
</dbReference>
<feature type="domain" description="LysM" evidence="2">
    <location>
        <begin position="479"/>
        <end position="522"/>
    </location>
</feature>
<dbReference type="Pfam" id="PF01476">
    <property type="entry name" value="LysM"/>
    <property type="match status" value="3"/>
</dbReference>
<dbReference type="PANTHER" id="PTHR33734">
    <property type="entry name" value="LYSM DOMAIN-CONTAINING GPI-ANCHORED PROTEIN 2"/>
    <property type="match status" value="1"/>
</dbReference>
<protein>
    <submittedName>
        <fullName evidence="3">Membrane-bound lytic murein transglycosylase D</fullName>
    </submittedName>
</protein>
<dbReference type="InterPro" id="IPR036779">
    <property type="entry name" value="LysM_dom_sf"/>
</dbReference>
<dbReference type="GO" id="GO:0008932">
    <property type="term" value="F:lytic endotransglycosylase activity"/>
    <property type="evidence" value="ECO:0007669"/>
    <property type="project" value="TreeGrafter"/>
</dbReference>
<name>A0A1G5IWC6_9BACT</name>
<dbReference type="Proteomes" id="UP000198870">
    <property type="component" value="Unassembled WGS sequence"/>
</dbReference>
<dbReference type="SMART" id="SM00257">
    <property type="entry name" value="LysM"/>
    <property type="match status" value="3"/>
</dbReference>
<dbReference type="SUPFAM" id="SSF53955">
    <property type="entry name" value="Lysozyme-like"/>
    <property type="match status" value="1"/>
</dbReference>
<dbReference type="PANTHER" id="PTHR33734:SF22">
    <property type="entry name" value="MEMBRANE-BOUND LYTIC MUREIN TRANSGLYCOSYLASE D"/>
    <property type="match status" value="1"/>
</dbReference>
<organism evidence="3 4">
    <name type="scientific">Desulfoluna spongiiphila</name>
    <dbReference type="NCBI Taxonomy" id="419481"/>
    <lineage>
        <taxon>Bacteria</taxon>
        <taxon>Pseudomonadati</taxon>
        <taxon>Thermodesulfobacteriota</taxon>
        <taxon>Desulfobacteria</taxon>
        <taxon>Desulfobacterales</taxon>
        <taxon>Desulfolunaceae</taxon>
        <taxon>Desulfoluna</taxon>
    </lineage>
</organism>
<dbReference type="Gene3D" id="1.10.530.10">
    <property type="match status" value="1"/>
</dbReference>
<dbReference type="AlphaFoldDB" id="A0A1G5IWC6"/>
<evidence type="ECO:0000256" key="1">
    <source>
        <dbReference type="SAM" id="SignalP"/>
    </source>
</evidence>
<reference evidence="3 4" key="1">
    <citation type="submission" date="2016-10" db="EMBL/GenBank/DDBJ databases">
        <authorList>
            <person name="de Groot N.N."/>
        </authorList>
    </citation>
    <scope>NUCLEOTIDE SEQUENCE [LARGE SCALE GENOMIC DNA]</scope>
    <source>
        <strain evidence="3 4">AA1</strain>
    </source>
</reference>
<keyword evidence="4" id="KW-1185">Reference proteome</keyword>
<dbReference type="Pfam" id="PF01464">
    <property type="entry name" value="SLT"/>
    <property type="match status" value="1"/>
</dbReference>
<sequence>MKKTSFITCALVLLTSACTTPSAPLAPKAPRYPYIGIEKTAPEPTEFNFATNRRNISLELPEEAQEELPLFDHAIEYCKAAQSFWEKGDMDGALSSLDEAYGLILKVETGNDPLLLQQKEDLRFTISRRILEIYTSRATTTAFTRNAIPITINKQVQREIDVFTKKDRRFFAESLKRSGKYRPMMLKKLQEAGLPAELSWLPLVESGYKVKALSSARALGLWQFVPSTGYMYGLKRTTFVDERLDPDKSTDAAIAYLNRLHKLFGDWSTVLAAYNCGEGRVLKIIRRQNINYLDNFWDLYSRLPSETARYVPKFIATLHIVNNLEKYGFHTVTPDTPPLFDTVTVQKQVKLSDVAKAIGASYATLKRLNPELRYAILPKEKYSLRVPVGKSKATLTAMGSLRVSLPPQRAFVYHKVRPGDTLSTLAKRYGTSVKAISRANGLSNRHIIVAGKKIKIPQRGYTTQGYYANTAIPEAKRPTKHVVRKGESLWLIARKYGTTPTGLKEANRLSSNTLTVGQVLRLPRPASPKARQAKKSVYYVKRGDNPFTIATKHNISVARLLDLNNLTSGSTIYPGQRLYID</sequence>
<feature type="domain" description="LysM" evidence="2">
    <location>
        <begin position="536"/>
        <end position="580"/>
    </location>
</feature>
<dbReference type="CDD" id="cd00118">
    <property type="entry name" value="LysM"/>
    <property type="match status" value="3"/>
</dbReference>
<dbReference type="Gene3D" id="3.10.350.10">
    <property type="entry name" value="LysM domain"/>
    <property type="match status" value="3"/>
</dbReference>
<accession>A0A1G5IWC6</accession>
<evidence type="ECO:0000259" key="2">
    <source>
        <dbReference type="PROSITE" id="PS51782"/>
    </source>
</evidence>
<dbReference type="SUPFAM" id="SSF54106">
    <property type="entry name" value="LysM domain"/>
    <property type="match status" value="3"/>
</dbReference>